<protein>
    <submittedName>
        <fullName evidence="2">Phage Mu protein F like protein</fullName>
    </submittedName>
</protein>
<evidence type="ECO:0000313" key="2">
    <source>
        <dbReference type="EMBL" id="SSA40396.1"/>
    </source>
</evidence>
<evidence type="ECO:0000313" key="3">
    <source>
        <dbReference type="Proteomes" id="UP000250222"/>
    </source>
</evidence>
<gene>
    <name evidence="2" type="ORF">SAMN05216184_104109</name>
</gene>
<dbReference type="EMBL" id="UETB01000004">
    <property type="protein sequence ID" value="SSA40396.1"/>
    <property type="molecule type" value="Genomic_DNA"/>
</dbReference>
<proteinExistence type="predicted"/>
<dbReference type="RefSeq" id="WP_110852037.1">
    <property type="nucleotide sequence ID" value="NZ_QKLZ01000004.1"/>
</dbReference>
<keyword evidence="3" id="KW-1185">Reference proteome</keyword>
<dbReference type="Proteomes" id="UP000250222">
    <property type="component" value="Unassembled WGS sequence"/>
</dbReference>
<sequence>MAINRDTLRIENELNQLLTGVTDTRTRRLVEAWGLAWEQVVGELDAAVTDLALGAQRGRVTRTMVIRSQRAQAAMEATAQALDRLAEGTGITIGQDVQVVIDYAARAEHDMIASQLTGIRRAELQATLVRADPVQIAAMVERATQRITAQSRPIGTEAAAAIRRELLRGIAVGENPRAAARRMVRGLEDRFNGGLTRALTISRTEMLDAARTAQQVTDQANADVLTGWTWVAHLDPSTCRSCVANHGTVHALNEPGPLDHQQGRCARVPKTKTWAELGFTGITDPSDSTPDADAWFDSLTVDQQRGILGDKGHAAWLRGDYPREAWTTRRTTDGWRDSMVPSKAPRAA</sequence>
<dbReference type="OrthoDB" id="3522453at2"/>
<evidence type="ECO:0000259" key="1">
    <source>
        <dbReference type="Pfam" id="PF04233"/>
    </source>
</evidence>
<dbReference type="Pfam" id="PF04233">
    <property type="entry name" value="Phage_Mu_F"/>
    <property type="match status" value="1"/>
</dbReference>
<dbReference type="InterPro" id="IPR006528">
    <property type="entry name" value="Phage_head_morphogenesis_dom"/>
</dbReference>
<name>A0A2Y9A8U5_9MICO</name>
<reference evidence="2 3" key="1">
    <citation type="submission" date="2016-10" db="EMBL/GenBank/DDBJ databases">
        <authorList>
            <person name="Cai Z."/>
        </authorList>
    </citation>
    <scope>NUCLEOTIDE SEQUENCE [LARGE SCALE GENOMIC DNA]</scope>
    <source>
        <strain evidence="2 3">CGMCC 1.10826</strain>
    </source>
</reference>
<organism evidence="2 3">
    <name type="scientific">Georgenia satyanarayanai</name>
    <dbReference type="NCBI Taxonomy" id="860221"/>
    <lineage>
        <taxon>Bacteria</taxon>
        <taxon>Bacillati</taxon>
        <taxon>Actinomycetota</taxon>
        <taxon>Actinomycetes</taxon>
        <taxon>Micrococcales</taxon>
        <taxon>Bogoriellaceae</taxon>
        <taxon>Georgenia</taxon>
    </lineage>
</organism>
<dbReference type="AlphaFoldDB" id="A0A2Y9A8U5"/>
<accession>A0A2Y9A8U5</accession>
<feature type="domain" description="Phage head morphogenesis" evidence="1">
    <location>
        <begin position="161"/>
        <end position="256"/>
    </location>
</feature>